<accession>A0A0G0ZS94</accession>
<reference evidence="2 3" key="1">
    <citation type="journal article" date="2015" name="Nature">
        <title>rRNA introns, odd ribosomes, and small enigmatic genomes across a large radiation of phyla.</title>
        <authorList>
            <person name="Brown C.T."/>
            <person name="Hug L.A."/>
            <person name="Thomas B.C."/>
            <person name="Sharon I."/>
            <person name="Castelle C.J."/>
            <person name="Singh A."/>
            <person name="Wilkins M.J."/>
            <person name="Williams K.H."/>
            <person name="Banfield J.F."/>
        </authorList>
    </citation>
    <scope>NUCLEOTIDE SEQUENCE [LARGE SCALE GENOMIC DNA]</scope>
</reference>
<feature type="non-terminal residue" evidence="2">
    <location>
        <position position="1"/>
    </location>
</feature>
<proteinExistence type="predicted"/>
<dbReference type="Proteomes" id="UP000033859">
    <property type="component" value="Unassembled WGS sequence"/>
</dbReference>
<evidence type="ECO:0000256" key="1">
    <source>
        <dbReference type="SAM" id="MobiDB-lite"/>
    </source>
</evidence>
<sequence>AEELRGNRLSEDKRGRRRSGRSGLKKGGVVLELKSEKIHILTKGRSEFHILSPVSPLASILSFLTMEIHAEQNILR</sequence>
<evidence type="ECO:0000313" key="3">
    <source>
        <dbReference type="Proteomes" id="UP000033859"/>
    </source>
</evidence>
<feature type="region of interest" description="Disordered" evidence="1">
    <location>
        <begin position="1"/>
        <end position="23"/>
    </location>
</feature>
<dbReference type="AlphaFoldDB" id="A0A0G0ZS94"/>
<evidence type="ECO:0000313" key="2">
    <source>
        <dbReference type="EMBL" id="KKS24896.1"/>
    </source>
</evidence>
<protein>
    <submittedName>
        <fullName evidence="2">Uncharacterized protein</fullName>
    </submittedName>
</protein>
<comment type="caution">
    <text evidence="2">The sequence shown here is derived from an EMBL/GenBank/DDBJ whole genome shotgun (WGS) entry which is preliminary data.</text>
</comment>
<feature type="compositionally biased region" description="Basic and acidic residues" evidence="1">
    <location>
        <begin position="1"/>
        <end position="14"/>
    </location>
</feature>
<gene>
    <name evidence="2" type="ORF">UU84_C0054G0007</name>
</gene>
<organism evidence="2 3">
    <name type="scientific">Candidatus Yanofskybacteria bacterium GW2011_GWC2_41_9</name>
    <dbReference type="NCBI Taxonomy" id="1619029"/>
    <lineage>
        <taxon>Bacteria</taxon>
        <taxon>Candidatus Yanofskyibacteriota</taxon>
    </lineage>
</organism>
<dbReference type="EMBL" id="LCCE01000054">
    <property type="protein sequence ID" value="KKS24896.1"/>
    <property type="molecule type" value="Genomic_DNA"/>
</dbReference>
<name>A0A0G0ZS94_9BACT</name>